<gene>
    <name evidence="1" type="ORF">E6C50_08220</name>
</gene>
<evidence type="ECO:0000313" key="1">
    <source>
        <dbReference type="EMBL" id="THF51735.1"/>
    </source>
</evidence>
<proteinExistence type="predicted"/>
<organism evidence="1 2">
    <name type="scientific">Flavobacterium supellecticarium</name>
    <dbReference type="NCBI Taxonomy" id="2565924"/>
    <lineage>
        <taxon>Bacteria</taxon>
        <taxon>Pseudomonadati</taxon>
        <taxon>Bacteroidota</taxon>
        <taxon>Flavobacteriia</taxon>
        <taxon>Flavobacteriales</taxon>
        <taxon>Flavobacteriaceae</taxon>
        <taxon>Flavobacterium</taxon>
    </lineage>
</organism>
<dbReference type="EMBL" id="SSNZ01000002">
    <property type="protein sequence ID" value="THF51735.1"/>
    <property type="molecule type" value="Genomic_DNA"/>
</dbReference>
<keyword evidence="2" id="KW-1185">Reference proteome</keyword>
<dbReference type="Proteomes" id="UP000307507">
    <property type="component" value="Unassembled WGS sequence"/>
</dbReference>
<name>A0A4S4A0F8_9FLAO</name>
<dbReference type="OrthoDB" id="8235971at2"/>
<sequence length="249" mass="28469">MKEVYIAYFDFMGFKEFILNNENEVLIRRMGHIFRDIEVCLGQGKYQEPSNGVLLADISKSKLNCLNISDTVLFWTNGCDFEALQELLNVAYEFNWREIGYNFPLRGALVKGEIKEVSGKNTNSEGGSYSVQCLYGKGLVLAHDIAEAQEWAGTIIDKSIINDLKKEINGIEYLESLAVKYQVPFKNDENHEFYVFKLKKGIITDEALKNVLEAVEKVFSQDNKSIDKKSVQLKINNTKDFIINTKNTY</sequence>
<protein>
    <recommendedName>
        <fullName evidence="3">Guanylate cyclase domain-containing protein</fullName>
    </recommendedName>
</protein>
<dbReference type="RefSeq" id="WP_136402719.1">
    <property type="nucleotide sequence ID" value="NZ_SSNZ01000002.1"/>
</dbReference>
<evidence type="ECO:0008006" key="3">
    <source>
        <dbReference type="Google" id="ProtNLM"/>
    </source>
</evidence>
<comment type="caution">
    <text evidence="1">The sequence shown here is derived from an EMBL/GenBank/DDBJ whole genome shotgun (WGS) entry which is preliminary data.</text>
</comment>
<reference evidence="1 2" key="1">
    <citation type="submission" date="2019-04" db="EMBL/GenBank/DDBJ databases">
        <title>Flavobacterium sp. nov. isolated from construction timber.</title>
        <authorList>
            <person name="Lin S.-Y."/>
            <person name="Chang C.-T."/>
            <person name="Young C.-C."/>
        </authorList>
    </citation>
    <scope>NUCLEOTIDE SEQUENCE [LARGE SCALE GENOMIC DNA]</scope>
    <source>
        <strain evidence="1 2">CC-CTC003</strain>
    </source>
</reference>
<accession>A0A4S4A0F8</accession>
<evidence type="ECO:0000313" key="2">
    <source>
        <dbReference type="Proteomes" id="UP000307507"/>
    </source>
</evidence>
<dbReference type="AlphaFoldDB" id="A0A4S4A0F8"/>